<keyword evidence="3" id="KW-1185">Reference proteome</keyword>
<reference evidence="2 3" key="1">
    <citation type="submission" date="2022-05" db="EMBL/GenBank/DDBJ databases">
        <authorList>
            <consortium name="Genoscope - CEA"/>
            <person name="William W."/>
        </authorList>
    </citation>
    <scope>NUCLEOTIDE SEQUENCE [LARGE SCALE GENOMIC DNA]</scope>
</reference>
<feature type="compositionally biased region" description="Basic and acidic residues" evidence="1">
    <location>
        <begin position="77"/>
        <end position="87"/>
    </location>
</feature>
<evidence type="ECO:0000256" key="1">
    <source>
        <dbReference type="SAM" id="MobiDB-lite"/>
    </source>
</evidence>
<sequence>MPNTGQLIGQCLKCNDCRKDFKSVWLPTNVCCRMAVWSNPGLMKQAPYSRYISNDLKEAVTKTATNARTENTSNKSTDARDSRRKTDFPVQSLAEPWMRQVNALAPFSTLGKYTCGYYFSRDTDNKKRKTGIPPSDLVAWRSHIS</sequence>
<evidence type="ECO:0000313" key="3">
    <source>
        <dbReference type="Proteomes" id="UP001159427"/>
    </source>
</evidence>
<feature type="region of interest" description="Disordered" evidence="1">
    <location>
        <begin position="62"/>
        <end position="87"/>
    </location>
</feature>
<comment type="caution">
    <text evidence="2">The sequence shown here is derived from an EMBL/GenBank/DDBJ whole genome shotgun (WGS) entry which is preliminary data.</text>
</comment>
<protein>
    <submittedName>
        <fullName evidence="2">Uncharacterized protein</fullName>
    </submittedName>
</protein>
<proteinExistence type="predicted"/>
<dbReference type="Proteomes" id="UP001159427">
    <property type="component" value="Unassembled WGS sequence"/>
</dbReference>
<dbReference type="PANTHER" id="PTHR35444:SF1">
    <property type="entry name" value="RIKEN CDNA 1700001C19 GENE"/>
    <property type="match status" value="1"/>
</dbReference>
<dbReference type="InterPro" id="IPR054446">
    <property type="entry name" value="CIMIP3-like"/>
</dbReference>
<name>A0ABN8LH22_9CNID</name>
<gene>
    <name evidence="2" type="ORF">PEVE_00029362</name>
</gene>
<accession>A0ABN8LH22</accession>
<evidence type="ECO:0000313" key="2">
    <source>
        <dbReference type="EMBL" id="CAH3016415.1"/>
    </source>
</evidence>
<dbReference type="Pfam" id="PF22581">
    <property type="entry name" value="CIMIP3"/>
    <property type="match status" value="1"/>
</dbReference>
<organism evidence="2 3">
    <name type="scientific">Porites evermanni</name>
    <dbReference type="NCBI Taxonomy" id="104178"/>
    <lineage>
        <taxon>Eukaryota</taxon>
        <taxon>Metazoa</taxon>
        <taxon>Cnidaria</taxon>
        <taxon>Anthozoa</taxon>
        <taxon>Hexacorallia</taxon>
        <taxon>Scleractinia</taxon>
        <taxon>Fungiina</taxon>
        <taxon>Poritidae</taxon>
        <taxon>Porites</taxon>
    </lineage>
</organism>
<dbReference type="PANTHER" id="PTHR35444">
    <property type="entry name" value="RIKEN CDNA 1700001C19 GENE"/>
    <property type="match status" value="1"/>
</dbReference>
<dbReference type="EMBL" id="CALNXI010000041">
    <property type="protein sequence ID" value="CAH3016415.1"/>
    <property type="molecule type" value="Genomic_DNA"/>
</dbReference>
<feature type="compositionally biased region" description="Polar residues" evidence="1">
    <location>
        <begin position="62"/>
        <end position="76"/>
    </location>
</feature>